<dbReference type="InterPro" id="IPR022383">
    <property type="entry name" value="Lactate/malate_DH_C"/>
</dbReference>
<feature type="domain" description="Lactate/malate dehydrogenase N-terminal" evidence="4">
    <location>
        <begin position="3"/>
        <end position="81"/>
    </location>
</feature>
<evidence type="ECO:0000259" key="4">
    <source>
        <dbReference type="Pfam" id="PF00056"/>
    </source>
</evidence>
<dbReference type="Pfam" id="PF00056">
    <property type="entry name" value="Ldh_1_N"/>
    <property type="match status" value="1"/>
</dbReference>
<dbReference type="STRING" id="1513793.SAMN06296036_15212"/>
<dbReference type="Proteomes" id="UP000192907">
    <property type="component" value="Unassembled WGS sequence"/>
</dbReference>
<protein>
    <submittedName>
        <fullName evidence="6">L-lactate dehydrogenase</fullName>
    </submittedName>
</protein>
<dbReference type="InterPro" id="IPR001236">
    <property type="entry name" value="Lactate/malate_DH_N"/>
</dbReference>
<dbReference type="Gene3D" id="3.90.110.10">
    <property type="entry name" value="Lactate dehydrogenase/glycoside hydrolase, family 4, C-terminal"/>
    <property type="match status" value="1"/>
</dbReference>
<organism evidence="6 7">
    <name type="scientific">Pseudobacteriovorax antillogorgiicola</name>
    <dbReference type="NCBI Taxonomy" id="1513793"/>
    <lineage>
        <taxon>Bacteria</taxon>
        <taxon>Pseudomonadati</taxon>
        <taxon>Bdellovibrionota</taxon>
        <taxon>Oligoflexia</taxon>
        <taxon>Oligoflexales</taxon>
        <taxon>Pseudobacteriovoracaceae</taxon>
        <taxon>Pseudobacteriovorax</taxon>
    </lineage>
</organism>
<accession>A0A1Y6CQX9</accession>
<name>A0A1Y6CQX9_9BACT</name>
<dbReference type="PANTHER" id="PTHR43128">
    <property type="entry name" value="L-2-HYDROXYCARBOXYLATE DEHYDROGENASE (NAD(P)(+))"/>
    <property type="match status" value="1"/>
</dbReference>
<reference evidence="7" key="1">
    <citation type="submission" date="2017-04" db="EMBL/GenBank/DDBJ databases">
        <authorList>
            <person name="Varghese N."/>
            <person name="Submissions S."/>
        </authorList>
    </citation>
    <scope>NUCLEOTIDE SEQUENCE [LARGE SCALE GENOMIC DNA]</scope>
    <source>
        <strain evidence="7">RKEM611</strain>
    </source>
</reference>
<feature type="domain" description="Lactate/malate dehydrogenase C-terminal" evidence="5">
    <location>
        <begin position="85"/>
        <end position="223"/>
    </location>
</feature>
<keyword evidence="2" id="KW-0520">NAD</keyword>
<dbReference type="InterPro" id="IPR015955">
    <property type="entry name" value="Lactate_DH/Glyco_Ohase_4_C"/>
</dbReference>
<dbReference type="PRINTS" id="PR00086">
    <property type="entry name" value="LLDHDRGNASE"/>
</dbReference>
<dbReference type="PANTHER" id="PTHR43128:SF16">
    <property type="entry name" value="L-LACTATE DEHYDROGENASE"/>
    <property type="match status" value="1"/>
</dbReference>
<keyword evidence="7" id="KW-1185">Reference proteome</keyword>
<dbReference type="InterPro" id="IPR036291">
    <property type="entry name" value="NAD(P)-bd_dom_sf"/>
</dbReference>
<dbReference type="SUPFAM" id="SSF51735">
    <property type="entry name" value="NAD(P)-binding Rossmann-fold domains"/>
    <property type="match status" value="1"/>
</dbReference>
<keyword evidence="1 3" id="KW-0560">Oxidoreductase</keyword>
<dbReference type="AlphaFoldDB" id="A0A1Y6CQX9"/>
<evidence type="ECO:0000313" key="6">
    <source>
        <dbReference type="EMBL" id="SMF84123.1"/>
    </source>
</evidence>
<sequence>MVGDYPDTKNSDVIVITAGAQLKAGQDRNSLAAVNTKIVSDIVNECYGYSPEALIILVTNPVDLNCYFAIKNSPYPKHRVISTGTLLDTARFMKILSEKILIDPKNIGGYVLGEHGETASIPWSLVNICGIPLRTYCNENGLPQVDQEEVRKAVVQAGYEIFKRKGNTNHGIAASVFRLIRTVQLNEHSVLPVGCLLEGEYGLDDVVLSVPAVIGRKGIERISS</sequence>
<dbReference type="GO" id="GO:0004459">
    <property type="term" value="F:L-lactate dehydrogenase (NAD+) activity"/>
    <property type="evidence" value="ECO:0007669"/>
    <property type="project" value="TreeGrafter"/>
</dbReference>
<evidence type="ECO:0000256" key="2">
    <source>
        <dbReference type="ARBA" id="ARBA00023027"/>
    </source>
</evidence>
<evidence type="ECO:0000313" key="7">
    <source>
        <dbReference type="Proteomes" id="UP000192907"/>
    </source>
</evidence>
<dbReference type="SUPFAM" id="SSF56327">
    <property type="entry name" value="LDH C-terminal domain-like"/>
    <property type="match status" value="1"/>
</dbReference>
<evidence type="ECO:0000256" key="3">
    <source>
        <dbReference type="RuleBase" id="RU003369"/>
    </source>
</evidence>
<evidence type="ECO:0000256" key="1">
    <source>
        <dbReference type="ARBA" id="ARBA00023002"/>
    </source>
</evidence>
<dbReference type="Pfam" id="PF02866">
    <property type="entry name" value="Ldh_1_C"/>
    <property type="match status" value="1"/>
</dbReference>
<dbReference type="Gene3D" id="3.40.50.720">
    <property type="entry name" value="NAD(P)-binding Rossmann-like Domain"/>
    <property type="match status" value="1"/>
</dbReference>
<dbReference type="EMBL" id="FWZT01000052">
    <property type="protein sequence ID" value="SMF84123.1"/>
    <property type="molecule type" value="Genomic_DNA"/>
</dbReference>
<dbReference type="InterPro" id="IPR001557">
    <property type="entry name" value="L-lactate/malate_DH"/>
</dbReference>
<comment type="similarity">
    <text evidence="3">Belongs to the LDH/MDH superfamily.</text>
</comment>
<evidence type="ECO:0000259" key="5">
    <source>
        <dbReference type="Pfam" id="PF02866"/>
    </source>
</evidence>
<proteinExistence type="inferred from homology"/>
<dbReference type="GO" id="GO:0006089">
    <property type="term" value="P:lactate metabolic process"/>
    <property type="evidence" value="ECO:0007669"/>
    <property type="project" value="TreeGrafter"/>
</dbReference>
<gene>
    <name evidence="6" type="ORF">SAMN06296036_15212</name>
</gene>